<feature type="compositionally biased region" description="Basic and acidic residues" evidence="1">
    <location>
        <begin position="771"/>
        <end position="787"/>
    </location>
</feature>
<dbReference type="AlphaFoldDB" id="A0A1D1XKY1"/>
<feature type="compositionally biased region" description="Basic and acidic residues" evidence="1">
    <location>
        <begin position="311"/>
        <end position="321"/>
    </location>
</feature>
<proteinExistence type="predicted"/>
<feature type="compositionally biased region" description="Low complexity" evidence="1">
    <location>
        <begin position="1"/>
        <end position="25"/>
    </location>
</feature>
<gene>
    <name evidence="3" type="primary">sqd_1</name>
    <name evidence="3" type="ORF">g.51767</name>
</gene>
<feature type="region of interest" description="Disordered" evidence="1">
    <location>
        <begin position="741"/>
        <end position="794"/>
    </location>
</feature>
<feature type="transmembrane region" description="Helical" evidence="2">
    <location>
        <begin position="685"/>
        <end position="704"/>
    </location>
</feature>
<feature type="compositionally biased region" description="Low complexity" evidence="1">
    <location>
        <begin position="746"/>
        <end position="764"/>
    </location>
</feature>
<evidence type="ECO:0000256" key="1">
    <source>
        <dbReference type="SAM" id="MobiDB-lite"/>
    </source>
</evidence>
<protein>
    <submittedName>
        <fullName evidence="3">RNA-binding protein squid</fullName>
    </submittedName>
</protein>
<reference evidence="3" key="1">
    <citation type="submission" date="2015-07" db="EMBL/GenBank/DDBJ databases">
        <title>Transcriptome Assembly of Anthurium amnicola.</title>
        <authorList>
            <person name="Suzuki J."/>
        </authorList>
    </citation>
    <scope>NUCLEOTIDE SEQUENCE</scope>
</reference>
<organism evidence="3">
    <name type="scientific">Anthurium amnicola</name>
    <dbReference type="NCBI Taxonomy" id="1678845"/>
    <lineage>
        <taxon>Eukaryota</taxon>
        <taxon>Viridiplantae</taxon>
        <taxon>Streptophyta</taxon>
        <taxon>Embryophyta</taxon>
        <taxon>Tracheophyta</taxon>
        <taxon>Spermatophyta</taxon>
        <taxon>Magnoliopsida</taxon>
        <taxon>Liliopsida</taxon>
        <taxon>Araceae</taxon>
        <taxon>Pothoideae</taxon>
        <taxon>Potheae</taxon>
        <taxon>Anthurium</taxon>
    </lineage>
</organism>
<feature type="region of interest" description="Disordered" evidence="1">
    <location>
        <begin position="222"/>
        <end position="243"/>
    </location>
</feature>
<accession>A0A1D1XKY1</accession>
<sequence length="816" mass="89942">MANIASRSASPNPSRSQSPSPREAPNAGKPVKKVPWVNPCSSKHAVFTGPADIPQKNSSSKGGSGFSSLRASFENNENERDPNVSKLNKARSPVAAAPSKGAKNFMSPTISASSKVIAASPKRRILSERNDGTRSSLTSVSDFSDFIESGEDDARLVMGMGHQVPLDTPKVLNEASPTPVESFNFQEPLVDDRLERRERDPEMENGRSTVITCCSSAIGSLDKDPTLPPYDPKTNYLSPRPQFLHYRPKPRIEHYLNREDGFFSSGEGSHLEDRFSSESSEETSDRTEEILSSDPQNVHGDESFSSEVEAGEVRSGAHDPEPTCDDIISSNPNYFSQDPNTHDPEPTCDDIISLKETSKSRFLTRPKFIKFFLVMVVVACLSVSVVDTPNISSSPVLKHESLRNLYEPMFRIFDDPYLRGSFVAFKKHANLNVDKLASKLRDWSVNSIARLQSMFPNLVVPKEELGFFYLINTTAMAVDKIEVLKGREMELTKEQGVANGVRDVEADKISFVNGVSEETETEDTKDYFKEEAQDDDVNEKTGTETARLGKEAGFSAEQWVVNTTKEEVDDGSEARGHLEHQLQKIEDEIKEEGQVAPSLDKSLNSLALVQPSIEPGSHLDYQLVEISDEVDEEETQAEIHYHNVPSQADVGIHTDAGEAHGGSREPRTFQHAKLGLGTELPLQTLLGISSVVLALAAIIIALCVRQKHIPAAPYGLPHDKVIPNPTSHSYMHSQSPIHLPEAETMGESGPSEVSSSLQSSLYLGQKRSKRGKEQDTFSHERNLRRDSVASSTSYGSFTTYERLSGKKGYQDEDSLT</sequence>
<feature type="region of interest" description="Disordered" evidence="1">
    <location>
        <begin position="263"/>
        <end position="346"/>
    </location>
</feature>
<feature type="region of interest" description="Disordered" evidence="1">
    <location>
        <begin position="1"/>
        <end position="107"/>
    </location>
</feature>
<keyword evidence="2" id="KW-0472">Membrane</keyword>
<keyword evidence="2" id="KW-1133">Transmembrane helix</keyword>
<dbReference type="EMBL" id="GDJX01024903">
    <property type="protein sequence ID" value="JAT43033.1"/>
    <property type="molecule type" value="Transcribed_RNA"/>
</dbReference>
<name>A0A1D1XKY1_9ARAE</name>
<evidence type="ECO:0000256" key="2">
    <source>
        <dbReference type="SAM" id="Phobius"/>
    </source>
</evidence>
<feature type="compositionally biased region" description="Polar residues" evidence="1">
    <location>
        <begin position="328"/>
        <end position="339"/>
    </location>
</feature>
<dbReference type="PANTHER" id="PTHR34775:SF4">
    <property type="entry name" value="TRANSMEMBRANE PROTEIN"/>
    <property type="match status" value="1"/>
</dbReference>
<evidence type="ECO:0000313" key="3">
    <source>
        <dbReference type="EMBL" id="JAT43033.1"/>
    </source>
</evidence>
<keyword evidence="2" id="KW-0812">Transmembrane</keyword>
<dbReference type="PANTHER" id="PTHR34775">
    <property type="entry name" value="TRANSMEMBRANE PROTEIN"/>
    <property type="match status" value="1"/>
</dbReference>
<feature type="non-terminal residue" evidence="3">
    <location>
        <position position="816"/>
    </location>
</feature>